<dbReference type="Gene3D" id="3.90.1150.10">
    <property type="entry name" value="Aspartate Aminotransferase, domain 1"/>
    <property type="match status" value="1"/>
</dbReference>
<dbReference type="SUPFAM" id="SSF53383">
    <property type="entry name" value="PLP-dependent transferases"/>
    <property type="match status" value="1"/>
</dbReference>
<dbReference type="GO" id="GO:0042802">
    <property type="term" value="F:identical protein binding"/>
    <property type="evidence" value="ECO:0007669"/>
    <property type="project" value="TreeGrafter"/>
</dbReference>
<evidence type="ECO:0000313" key="8">
    <source>
        <dbReference type="EMBL" id="QEG21736.1"/>
    </source>
</evidence>
<dbReference type="PANTHER" id="PTHR11879">
    <property type="entry name" value="ASPARTATE AMINOTRANSFERASE"/>
    <property type="match status" value="1"/>
</dbReference>
<dbReference type="GO" id="GO:0006520">
    <property type="term" value="P:amino acid metabolic process"/>
    <property type="evidence" value="ECO:0007669"/>
    <property type="project" value="InterPro"/>
</dbReference>
<feature type="domain" description="Aminotransferase class I/classII large" evidence="7">
    <location>
        <begin position="27"/>
        <end position="391"/>
    </location>
</feature>
<keyword evidence="6" id="KW-0663">Pyridoxal phosphate</keyword>
<evidence type="ECO:0000256" key="4">
    <source>
        <dbReference type="ARBA" id="ARBA00022576"/>
    </source>
</evidence>
<dbReference type="AlphaFoldDB" id="A0A5B9PB39"/>
<accession>A0A5B9PB39</accession>
<proteinExistence type="inferred from homology"/>
<keyword evidence="9" id="KW-1185">Reference proteome</keyword>
<keyword evidence="4 8" id="KW-0032">Aminotransferase</keyword>
<dbReference type="STRING" id="980251.GCA_001642875_03196"/>
<gene>
    <name evidence="8" type="primary">aspC_2</name>
    <name evidence="8" type="ORF">MFFC18_15950</name>
</gene>
<keyword evidence="5 8" id="KW-0808">Transferase</keyword>
<dbReference type="Gene3D" id="3.40.640.10">
    <property type="entry name" value="Type I PLP-dependent aspartate aminotransferase-like (Major domain)"/>
    <property type="match status" value="1"/>
</dbReference>
<comment type="similarity">
    <text evidence="2">Belongs to the class-I pyridoxal-phosphate-dependent aminotransferase family.</text>
</comment>
<comment type="cofactor">
    <cofactor evidence="1">
        <name>pyridoxal 5'-phosphate</name>
        <dbReference type="ChEBI" id="CHEBI:597326"/>
    </cofactor>
</comment>
<sequence length="395" mass="43128">MFESAELHPPDAIFGLTEKFRNDPNENKISLTVGVYKDESGKTPLMQAVADAENMLAQAHASRTYLPIDGMPAYNAHVGKLLLGPVAESVKWKSTQTPGGTGALRVTGELLRTALGIDTIWISNPTWANHPKIFGNAGIQVQQHDYLGEDGVSLDFDAMMKSIADSTRSGQAILLHGACHNPTGVDPTKEQWTELLKLVSEKGLLPVFDFAYQGFGDGLDEDAAAIREFLADGDKEAIICNSFSKNFGLYGERTGGLTVVSTSDDASDAMQSQVKTLIRRMYSNPPTHGAAIVNTVLSDATLRKSWETELDEMRTRIKQLRTAFVDTMKQVAPQRDFSFLNDQRGMFSYSGLSGKYAEALMKEHSVYILGSGRINVAGINDSNRQRLCEAIASVL</sequence>
<evidence type="ECO:0000256" key="6">
    <source>
        <dbReference type="ARBA" id="ARBA00022898"/>
    </source>
</evidence>
<dbReference type="PRINTS" id="PR00799">
    <property type="entry name" value="TRANSAMINASE"/>
</dbReference>
<dbReference type="InterPro" id="IPR015421">
    <property type="entry name" value="PyrdxlP-dep_Trfase_major"/>
</dbReference>
<reference evidence="8 9" key="1">
    <citation type="submission" date="2019-08" db="EMBL/GenBank/DDBJ databases">
        <title>Deep-cultivation of Planctomycetes and their phenomic and genomic characterization uncovers novel biology.</title>
        <authorList>
            <person name="Wiegand S."/>
            <person name="Jogler M."/>
            <person name="Boedeker C."/>
            <person name="Pinto D."/>
            <person name="Vollmers J."/>
            <person name="Rivas-Marin E."/>
            <person name="Kohn T."/>
            <person name="Peeters S.H."/>
            <person name="Heuer A."/>
            <person name="Rast P."/>
            <person name="Oberbeckmann S."/>
            <person name="Bunk B."/>
            <person name="Jeske O."/>
            <person name="Meyerdierks A."/>
            <person name="Storesund J.E."/>
            <person name="Kallscheuer N."/>
            <person name="Luecker S."/>
            <person name="Lage O.M."/>
            <person name="Pohl T."/>
            <person name="Merkel B.J."/>
            <person name="Hornburger P."/>
            <person name="Mueller R.-W."/>
            <person name="Bruemmer F."/>
            <person name="Labrenz M."/>
            <person name="Spormann A.M."/>
            <person name="Op den Camp H."/>
            <person name="Overmann J."/>
            <person name="Amann R."/>
            <person name="Jetten M.S.M."/>
            <person name="Mascher T."/>
            <person name="Medema M.H."/>
            <person name="Devos D.P."/>
            <person name="Kaster A.-K."/>
            <person name="Ovreas L."/>
            <person name="Rohde M."/>
            <person name="Galperin M.Y."/>
            <person name="Jogler C."/>
        </authorList>
    </citation>
    <scope>NUCLEOTIDE SEQUENCE [LARGE SCALE GENOMIC DNA]</scope>
    <source>
        <strain evidence="8 9">FC18</strain>
    </source>
</reference>
<dbReference type="FunFam" id="3.40.640.10:FF:000066">
    <property type="entry name" value="Aspartate aminotransferase"/>
    <property type="match status" value="1"/>
</dbReference>
<dbReference type="Pfam" id="PF00155">
    <property type="entry name" value="Aminotran_1_2"/>
    <property type="match status" value="1"/>
</dbReference>
<dbReference type="KEGG" id="mff:MFFC18_15950"/>
<dbReference type="CDD" id="cd00609">
    <property type="entry name" value="AAT_like"/>
    <property type="match status" value="1"/>
</dbReference>
<dbReference type="EC" id="2.6.1.1" evidence="8"/>
<evidence type="ECO:0000256" key="3">
    <source>
        <dbReference type="ARBA" id="ARBA00011738"/>
    </source>
</evidence>
<dbReference type="GO" id="GO:0004069">
    <property type="term" value="F:L-aspartate:2-oxoglutarate aminotransferase activity"/>
    <property type="evidence" value="ECO:0007669"/>
    <property type="project" value="UniProtKB-EC"/>
</dbReference>
<organism evidence="8 9">
    <name type="scientific">Mariniblastus fucicola</name>
    <dbReference type="NCBI Taxonomy" id="980251"/>
    <lineage>
        <taxon>Bacteria</taxon>
        <taxon>Pseudomonadati</taxon>
        <taxon>Planctomycetota</taxon>
        <taxon>Planctomycetia</taxon>
        <taxon>Pirellulales</taxon>
        <taxon>Pirellulaceae</taxon>
        <taxon>Mariniblastus</taxon>
    </lineage>
</organism>
<comment type="subunit">
    <text evidence="3">Homodimer.</text>
</comment>
<evidence type="ECO:0000259" key="7">
    <source>
        <dbReference type="Pfam" id="PF00155"/>
    </source>
</evidence>
<evidence type="ECO:0000313" key="9">
    <source>
        <dbReference type="Proteomes" id="UP000322214"/>
    </source>
</evidence>
<evidence type="ECO:0000256" key="1">
    <source>
        <dbReference type="ARBA" id="ARBA00001933"/>
    </source>
</evidence>
<dbReference type="InterPro" id="IPR000796">
    <property type="entry name" value="Asp_trans"/>
</dbReference>
<dbReference type="EMBL" id="CP042912">
    <property type="protein sequence ID" value="QEG21736.1"/>
    <property type="molecule type" value="Genomic_DNA"/>
</dbReference>
<dbReference type="OrthoDB" id="9766445at2"/>
<dbReference type="NCBIfam" id="NF006719">
    <property type="entry name" value="PRK09257.1"/>
    <property type="match status" value="1"/>
</dbReference>
<evidence type="ECO:0000256" key="2">
    <source>
        <dbReference type="ARBA" id="ARBA00007441"/>
    </source>
</evidence>
<name>A0A5B9PB39_9BACT</name>
<dbReference type="InterPro" id="IPR015422">
    <property type="entry name" value="PyrdxlP-dep_Trfase_small"/>
</dbReference>
<evidence type="ECO:0000256" key="5">
    <source>
        <dbReference type="ARBA" id="ARBA00022679"/>
    </source>
</evidence>
<dbReference type="Proteomes" id="UP000322214">
    <property type="component" value="Chromosome"/>
</dbReference>
<dbReference type="RefSeq" id="WP_075085419.1">
    <property type="nucleotide sequence ID" value="NZ_CP042912.1"/>
</dbReference>
<protein>
    <submittedName>
        <fullName evidence="8">Aspartate aminotransferase</fullName>
        <ecNumber evidence="8">2.6.1.1</ecNumber>
    </submittedName>
</protein>
<dbReference type="InterPro" id="IPR015424">
    <property type="entry name" value="PyrdxlP-dep_Trfase"/>
</dbReference>
<dbReference type="InterPro" id="IPR004839">
    <property type="entry name" value="Aminotransferase_I/II_large"/>
</dbReference>
<dbReference type="PANTHER" id="PTHR11879:SF22">
    <property type="entry name" value="ASPARTATE AMINOTRANSFERASE, MITOCHONDRIAL"/>
    <property type="match status" value="1"/>
</dbReference>
<dbReference type="GO" id="GO:0030170">
    <property type="term" value="F:pyridoxal phosphate binding"/>
    <property type="evidence" value="ECO:0007669"/>
    <property type="project" value="InterPro"/>
</dbReference>